<dbReference type="Proteomes" id="UP000887577">
    <property type="component" value="Unplaced"/>
</dbReference>
<keyword evidence="2" id="KW-1185">Reference proteome</keyword>
<proteinExistence type="predicted"/>
<evidence type="ECO:0000313" key="2">
    <source>
        <dbReference type="Proteomes" id="UP000887577"/>
    </source>
</evidence>
<accession>A0A914XTU1</accession>
<name>A0A914XTU1_9BILA</name>
<keyword evidence="1" id="KW-1133">Transmembrane helix</keyword>
<dbReference type="WBParaSite" id="PSU_v2.g1039.t1">
    <property type="protein sequence ID" value="PSU_v2.g1039.t1"/>
    <property type="gene ID" value="PSU_v2.g1039"/>
</dbReference>
<reference evidence="3" key="1">
    <citation type="submission" date="2022-11" db="UniProtKB">
        <authorList>
            <consortium name="WormBaseParasite"/>
        </authorList>
    </citation>
    <scope>IDENTIFICATION</scope>
</reference>
<feature type="transmembrane region" description="Helical" evidence="1">
    <location>
        <begin position="6"/>
        <end position="27"/>
    </location>
</feature>
<keyword evidence="1" id="KW-0472">Membrane</keyword>
<dbReference type="AlphaFoldDB" id="A0A914XTU1"/>
<sequence>MQETNIRLGIGFIVIFLYMLIGAMVFVRIESPLEQTLFDEYDSLRSEWELKLAGKGFDATEIDNLFANIKYMAEMGIWREQNVTADYSWSYGRAFFFAGALLTTIGKRIRDKI</sequence>
<keyword evidence="1" id="KW-0812">Transmembrane</keyword>
<organism evidence="2 3">
    <name type="scientific">Panagrolaimus superbus</name>
    <dbReference type="NCBI Taxonomy" id="310955"/>
    <lineage>
        <taxon>Eukaryota</taxon>
        <taxon>Metazoa</taxon>
        <taxon>Ecdysozoa</taxon>
        <taxon>Nematoda</taxon>
        <taxon>Chromadorea</taxon>
        <taxon>Rhabditida</taxon>
        <taxon>Tylenchina</taxon>
        <taxon>Panagrolaimomorpha</taxon>
        <taxon>Panagrolaimoidea</taxon>
        <taxon>Panagrolaimidae</taxon>
        <taxon>Panagrolaimus</taxon>
    </lineage>
</organism>
<evidence type="ECO:0000256" key="1">
    <source>
        <dbReference type="SAM" id="Phobius"/>
    </source>
</evidence>
<protein>
    <submittedName>
        <fullName evidence="3">Uncharacterized protein</fullName>
    </submittedName>
</protein>
<dbReference type="SUPFAM" id="SSF81324">
    <property type="entry name" value="Voltage-gated potassium channels"/>
    <property type="match status" value="1"/>
</dbReference>
<evidence type="ECO:0000313" key="3">
    <source>
        <dbReference type="WBParaSite" id="PSU_v2.g1039.t1"/>
    </source>
</evidence>
<dbReference type="Gene3D" id="1.10.287.70">
    <property type="match status" value="1"/>
</dbReference>